<protein>
    <submittedName>
        <fullName evidence="2">Uncharacterized protein</fullName>
    </submittedName>
</protein>
<accession>A0A0P7UT29</accession>
<comment type="caution">
    <text evidence="2">The sequence shown here is derived from an EMBL/GenBank/DDBJ whole genome shotgun (WGS) entry which is preliminary data.</text>
</comment>
<reference evidence="2 3" key="1">
    <citation type="submission" date="2015-08" db="EMBL/GenBank/DDBJ databases">
        <title>The genome of the Asian arowana (Scleropages formosus).</title>
        <authorList>
            <person name="Tan M.H."/>
            <person name="Gan H.M."/>
            <person name="Croft L.J."/>
            <person name="Austin C.M."/>
        </authorList>
    </citation>
    <scope>NUCLEOTIDE SEQUENCE [LARGE SCALE GENOMIC DNA]</scope>
    <source>
        <strain evidence="2">Aro1</strain>
    </source>
</reference>
<feature type="compositionally biased region" description="Basic and acidic residues" evidence="1">
    <location>
        <begin position="99"/>
        <end position="111"/>
    </location>
</feature>
<proteinExistence type="predicted"/>
<feature type="compositionally biased region" description="Pro residues" evidence="1">
    <location>
        <begin position="160"/>
        <end position="170"/>
    </location>
</feature>
<gene>
    <name evidence="2" type="ORF">Z043_108291</name>
</gene>
<dbReference type="AlphaFoldDB" id="A0A0P7UT29"/>
<sequence>MEVQDVLQETVHRDPREGEEWDGFFPYCERVLCSLTFQQGAPLGTVCQQGEGAWTQCPKTMADLDLNDALSDSILQSDPENMVQRDFVATLEAETYDDKMESQCWRMDSRKPKGQRCPGHSKPEPNLATRDVGLEGEETHQGRDASPRGTPSGTRNPAKPAAPPPAPQIL</sequence>
<evidence type="ECO:0000313" key="3">
    <source>
        <dbReference type="Proteomes" id="UP000034805"/>
    </source>
</evidence>
<name>A0A0P7UT29_SCLFO</name>
<organism evidence="2 3">
    <name type="scientific">Scleropages formosus</name>
    <name type="common">Asian bonytongue</name>
    <name type="synonym">Osteoglossum formosum</name>
    <dbReference type="NCBI Taxonomy" id="113540"/>
    <lineage>
        <taxon>Eukaryota</taxon>
        <taxon>Metazoa</taxon>
        <taxon>Chordata</taxon>
        <taxon>Craniata</taxon>
        <taxon>Vertebrata</taxon>
        <taxon>Euteleostomi</taxon>
        <taxon>Actinopterygii</taxon>
        <taxon>Neopterygii</taxon>
        <taxon>Teleostei</taxon>
        <taxon>Osteoglossocephala</taxon>
        <taxon>Osteoglossomorpha</taxon>
        <taxon>Osteoglossiformes</taxon>
        <taxon>Osteoglossidae</taxon>
        <taxon>Scleropages</taxon>
    </lineage>
</organism>
<dbReference type="Proteomes" id="UP000034805">
    <property type="component" value="Unassembled WGS sequence"/>
</dbReference>
<dbReference type="EMBL" id="JARO02002429">
    <property type="protein sequence ID" value="KPP72686.1"/>
    <property type="molecule type" value="Genomic_DNA"/>
</dbReference>
<evidence type="ECO:0000313" key="2">
    <source>
        <dbReference type="EMBL" id="KPP72686.1"/>
    </source>
</evidence>
<feature type="compositionally biased region" description="Basic and acidic residues" evidence="1">
    <location>
        <begin position="137"/>
        <end position="146"/>
    </location>
</feature>
<dbReference type="STRING" id="113540.ENSSFOP00015014637"/>
<evidence type="ECO:0000256" key="1">
    <source>
        <dbReference type="SAM" id="MobiDB-lite"/>
    </source>
</evidence>
<feature type="region of interest" description="Disordered" evidence="1">
    <location>
        <begin position="99"/>
        <end position="170"/>
    </location>
</feature>